<dbReference type="Proteomes" id="UP000528286">
    <property type="component" value="Unassembled WGS sequence"/>
</dbReference>
<organism evidence="4 5">
    <name type="scientific">Gellertiella hungarica</name>
    <dbReference type="NCBI Taxonomy" id="1572859"/>
    <lineage>
        <taxon>Bacteria</taxon>
        <taxon>Pseudomonadati</taxon>
        <taxon>Pseudomonadota</taxon>
        <taxon>Alphaproteobacteria</taxon>
        <taxon>Hyphomicrobiales</taxon>
        <taxon>Rhizobiaceae</taxon>
        <taxon>Gellertiella</taxon>
    </lineage>
</organism>
<keyword evidence="1" id="KW-1188">Viral release from host cell</keyword>
<dbReference type="EMBL" id="JACIEZ010000001">
    <property type="protein sequence ID" value="MBB4063672.1"/>
    <property type="molecule type" value="Genomic_DNA"/>
</dbReference>
<evidence type="ECO:0000256" key="1">
    <source>
        <dbReference type="ARBA" id="ARBA00022612"/>
    </source>
</evidence>
<dbReference type="InterPro" id="IPR035421">
    <property type="entry name" value="Terminase_6C"/>
</dbReference>
<protein>
    <submittedName>
        <fullName evidence="4">Putative phage terminase large subunit-like protein</fullName>
    </submittedName>
</protein>
<evidence type="ECO:0000259" key="3">
    <source>
        <dbReference type="Pfam" id="PF17289"/>
    </source>
</evidence>
<comment type="caution">
    <text evidence="4">The sequence shown here is derived from an EMBL/GenBank/DDBJ whole genome shotgun (WGS) entry which is preliminary data.</text>
</comment>
<reference evidence="4 5" key="1">
    <citation type="submission" date="2020-08" db="EMBL/GenBank/DDBJ databases">
        <title>Genomic Encyclopedia of Type Strains, Phase IV (KMG-IV): sequencing the most valuable type-strain genomes for metagenomic binning, comparative biology and taxonomic classification.</title>
        <authorList>
            <person name="Goeker M."/>
        </authorList>
    </citation>
    <scope>NUCLEOTIDE SEQUENCE [LARGE SCALE GENOMIC DNA]</scope>
    <source>
        <strain evidence="4 5">DSM 29853</strain>
    </source>
</reference>
<gene>
    <name evidence="4" type="ORF">GGR23_000833</name>
</gene>
<dbReference type="NCBIfam" id="TIGR01630">
    <property type="entry name" value="psiM2_ORF9"/>
    <property type="match status" value="1"/>
</dbReference>
<sequence length="521" mass="57910">MKTSTGLKLSSVQLPSLAEIRAERARRAAEAERERVARDAERIRERCKTLAGFVSEAWPILEPKAKLVWGWPLQAMAEHLEAVTRGDITRLLTNCPPGLMKSLLHSVFWPAWEWGPAGLPHMRYLTSSYSQENVLRDNTKMRRLVESQWFQSLWPEVRMSPDQNAKGKFENTKSGAREGRPFASMTGGRGDRVIIDDPHSTETAESETERKNTIRIFRESISDRLNDPERSAIVVIMQRLHEGDVSGTIIKLGLPYVHLCLPMEYEAGPFKRDGRIIDPESPNAIGFVDPRSSEGELLLPERFSREAVEGLKKAKGEYAYAGQYQQRPTPREGGLFKREWFDGKMINSAPPGTVWVRHWDLAATKDAKAARTAGVKLGRAPDGSFIVGHVVKTQEEGARVRALIKGTAEIDGKDVEISLPQDPGQAGKVQAQDMVLLLAGWKVKAQPETGDKVTRAEPFSSQCEAGNVYIVKGEWNESYLDELCLFPGGAFKDQVDATSGAFGRLLKPRAPVAATGATRRN</sequence>
<dbReference type="RefSeq" id="WP_183364842.1">
    <property type="nucleotide sequence ID" value="NZ_JACIEZ010000001.1"/>
</dbReference>
<dbReference type="AlphaFoldDB" id="A0A7W6J2S4"/>
<evidence type="ECO:0000313" key="4">
    <source>
        <dbReference type="EMBL" id="MBB4063672.1"/>
    </source>
</evidence>
<proteinExistence type="predicted"/>
<dbReference type="InterPro" id="IPR006517">
    <property type="entry name" value="Phage_terminase_lsu-like_C"/>
</dbReference>
<name>A0A7W6J2S4_9HYPH</name>
<feature type="compositionally biased region" description="Basic and acidic residues" evidence="2">
    <location>
        <begin position="165"/>
        <end position="180"/>
    </location>
</feature>
<dbReference type="Pfam" id="PF17289">
    <property type="entry name" value="Terminase_6C"/>
    <property type="match status" value="1"/>
</dbReference>
<accession>A0A7W6J2S4</accession>
<keyword evidence="5" id="KW-1185">Reference proteome</keyword>
<evidence type="ECO:0000313" key="5">
    <source>
        <dbReference type="Proteomes" id="UP000528286"/>
    </source>
</evidence>
<feature type="domain" description="Terminase large subunit gp17-like C-terminal" evidence="3">
    <location>
        <begin position="359"/>
        <end position="501"/>
    </location>
</feature>
<evidence type="ECO:0000256" key="2">
    <source>
        <dbReference type="SAM" id="MobiDB-lite"/>
    </source>
</evidence>
<feature type="region of interest" description="Disordered" evidence="2">
    <location>
        <begin position="161"/>
        <end position="211"/>
    </location>
</feature>
<feature type="compositionally biased region" description="Basic and acidic residues" evidence="2">
    <location>
        <begin position="189"/>
        <end position="211"/>
    </location>
</feature>